<feature type="compositionally biased region" description="Gly residues" evidence="1">
    <location>
        <begin position="48"/>
        <end position="60"/>
    </location>
</feature>
<feature type="region of interest" description="Disordered" evidence="1">
    <location>
        <begin position="1"/>
        <end position="99"/>
    </location>
</feature>
<feature type="region of interest" description="Disordered" evidence="1">
    <location>
        <begin position="203"/>
        <end position="232"/>
    </location>
</feature>
<dbReference type="Gene3D" id="1.20.58.80">
    <property type="entry name" value="Phosphotransferase system, lactose/cellobiose-type IIA subunit"/>
    <property type="match status" value="1"/>
</dbReference>
<feature type="compositionally biased region" description="Gly residues" evidence="1">
    <location>
        <begin position="203"/>
        <end position="213"/>
    </location>
</feature>
<evidence type="ECO:0000256" key="1">
    <source>
        <dbReference type="SAM" id="MobiDB-lite"/>
    </source>
</evidence>
<sequence>MPVPLGHRPQLPQPKSGAPWAPERAGEQRGGTDSGYPQERPRPQLPVGKGGATGPGGVDGGRPQERPRPQQPLAGKGGAPWVPAEFRAGDGGHRPGRTGSMLECIDIDSNRANAKQLDAMERGELLVDEGRALAKQGEVEKARAKYREGLRYLMETVPETEDSSKVSEVDKVHLQRISDYMSEMEALSVPPQIPGVMGAPAVMGGGASFGAGDTGDNAADGASRRSRKSRWH</sequence>
<dbReference type="SUPFAM" id="SSF116846">
    <property type="entry name" value="MIT domain"/>
    <property type="match status" value="1"/>
</dbReference>
<reference evidence="2" key="1">
    <citation type="submission" date="2021-01" db="EMBL/GenBank/DDBJ databases">
        <authorList>
            <person name="Corre E."/>
            <person name="Pelletier E."/>
            <person name="Niang G."/>
            <person name="Scheremetjew M."/>
            <person name="Finn R."/>
            <person name="Kale V."/>
            <person name="Holt S."/>
            <person name="Cochrane G."/>
            <person name="Meng A."/>
            <person name="Brown T."/>
            <person name="Cohen L."/>
        </authorList>
    </citation>
    <scope>NUCLEOTIDE SEQUENCE</scope>
    <source>
        <strain evidence="2">Pbaha01</strain>
    </source>
</reference>
<dbReference type="EMBL" id="HBEG01005286">
    <property type="protein sequence ID" value="CAD8347402.1"/>
    <property type="molecule type" value="Transcribed_RNA"/>
</dbReference>
<accession>A0A7R9ZY54</accession>
<name>A0A7R9ZY54_9DINO</name>
<organism evidence="2">
    <name type="scientific">Pyrodinium bahamense</name>
    <dbReference type="NCBI Taxonomy" id="73915"/>
    <lineage>
        <taxon>Eukaryota</taxon>
        <taxon>Sar</taxon>
        <taxon>Alveolata</taxon>
        <taxon>Dinophyceae</taxon>
        <taxon>Gonyaulacales</taxon>
        <taxon>Pyrocystaceae</taxon>
        <taxon>Pyrodinium</taxon>
    </lineage>
</organism>
<dbReference type="InterPro" id="IPR036181">
    <property type="entry name" value="MIT_dom_sf"/>
</dbReference>
<gene>
    <name evidence="2" type="ORF">PBAH0796_LOCUS3141</name>
</gene>
<evidence type="ECO:0008006" key="3">
    <source>
        <dbReference type="Google" id="ProtNLM"/>
    </source>
</evidence>
<evidence type="ECO:0000313" key="2">
    <source>
        <dbReference type="EMBL" id="CAD8347402.1"/>
    </source>
</evidence>
<dbReference type="AlphaFoldDB" id="A0A7R9ZY54"/>
<proteinExistence type="predicted"/>
<protein>
    <recommendedName>
        <fullName evidence="3">MIT domain-containing protein</fullName>
    </recommendedName>
</protein>